<dbReference type="WBParaSite" id="TTAC_0000265201-mRNA-1">
    <property type="protein sequence ID" value="TTAC_0000265201-mRNA-1"/>
    <property type="gene ID" value="TTAC_0000265201"/>
</dbReference>
<evidence type="ECO:0000256" key="3">
    <source>
        <dbReference type="ARBA" id="ARBA00023054"/>
    </source>
</evidence>
<organism evidence="8">
    <name type="scientific">Hydatigena taeniaeformis</name>
    <name type="common">Feline tapeworm</name>
    <name type="synonym">Taenia taeniaeformis</name>
    <dbReference type="NCBI Taxonomy" id="6205"/>
    <lineage>
        <taxon>Eukaryota</taxon>
        <taxon>Metazoa</taxon>
        <taxon>Spiralia</taxon>
        <taxon>Lophotrochozoa</taxon>
        <taxon>Platyhelminthes</taxon>
        <taxon>Cestoda</taxon>
        <taxon>Eucestoda</taxon>
        <taxon>Cyclophyllidea</taxon>
        <taxon>Taeniidae</taxon>
        <taxon>Hydatigera</taxon>
    </lineage>
</organism>
<keyword evidence="3 5" id="KW-0175">Coiled coil</keyword>
<dbReference type="GO" id="GO:0005930">
    <property type="term" value="C:axoneme"/>
    <property type="evidence" value="ECO:0007669"/>
    <property type="project" value="InterPro"/>
</dbReference>
<dbReference type="EMBL" id="UYWX01001311">
    <property type="protein sequence ID" value="VDM20741.1"/>
    <property type="molecule type" value="Genomic_DNA"/>
</dbReference>
<protein>
    <recommendedName>
        <fullName evidence="2">Coiled-coil domain-containing protein 39</fullName>
    </recommendedName>
</protein>
<dbReference type="PANTHER" id="PTHR18962">
    <property type="entry name" value="COILED-COIL DOMAIN-CONTAINING PROTEIN 39"/>
    <property type="match status" value="1"/>
</dbReference>
<sequence>MEKLSREARNEVEERMVALNLWEKAVIRAQSRGEEIDALLQSVEALSRRINNKRQERNEKDRCLKSVIRDASEQNKKIEKHEKLLEALREEHSNLRAKMKDVYSQEQKGANEERLRIEALVRNCKSELKNLNREISIGEEKIITQERTIYNQDYKLLQIENRLSKMQDETLSEEVRAYQEDIQSLSTESEGLSVVHRKLLTELEAIQVESKQMERAIRKLLVEKAAVDSQRDSDTAHVEQVEKALKRCKDEYSNSLVDKNMLQLKIRRTDEILRHYSEKVFNLEKSRLTMEKCVKERETDISIAMEMTVATLRLTNEENARLRKEVNFRRLQTNKLAKRYEIELLKMAHPTEGRLENQTFYVIKVVELSFGA</sequence>
<keyword evidence="7" id="KW-1185">Reference proteome</keyword>
<dbReference type="AlphaFoldDB" id="A0A0R3WPG2"/>
<gene>
    <name evidence="6" type="ORF">TTAC_LOCUS2637</name>
</gene>
<evidence type="ECO:0000313" key="6">
    <source>
        <dbReference type="EMBL" id="VDM20741.1"/>
    </source>
</evidence>
<evidence type="ECO:0000313" key="8">
    <source>
        <dbReference type="WBParaSite" id="TTAC_0000265201-mRNA-1"/>
    </source>
</evidence>
<dbReference type="Proteomes" id="UP000274429">
    <property type="component" value="Unassembled WGS sequence"/>
</dbReference>
<dbReference type="Pfam" id="PF24161">
    <property type="entry name" value="CCDC39"/>
    <property type="match status" value="1"/>
</dbReference>
<reference evidence="8" key="1">
    <citation type="submission" date="2017-02" db="UniProtKB">
        <authorList>
            <consortium name="WormBaseParasite"/>
        </authorList>
    </citation>
    <scope>IDENTIFICATION</scope>
</reference>
<proteinExistence type="inferred from homology"/>
<dbReference type="InterPro" id="IPR033290">
    <property type="entry name" value="CCDC39"/>
</dbReference>
<dbReference type="PANTHER" id="PTHR18962:SF0">
    <property type="entry name" value="COILED-COIL DOMAIN-CONTAINING PROTEIN 39"/>
    <property type="match status" value="1"/>
</dbReference>
<comment type="function">
    <text evidence="4">Required for assembly of dynein regulatory complex (DRC) and inner dynein arm (IDA) complexes, which are responsible for ciliary beat regulation, thereby playing a central role in motility in cilia and flagella. Probably acts together with CCDC40 to form a molecular ruler that determines the 96 nanometer (nm) repeat length and arrangements of components in cilia and flagella. Not required for outer dynein arm complexes assembly.</text>
</comment>
<dbReference type="GO" id="GO:0060285">
    <property type="term" value="P:cilium-dependent cell motility"/>
    <property type="evidence" value="ECO:0007669"/>
    <property type="project" value="TreeGrafter"/>
</dbReference>
<evidence type="ECO:0000313" key="7">
    <source>
        <dbReference type="Proteomes" id="UP000274429"/>
    </source>
</evidence>
<comment type="similarity">
    <text evidence="1">Belongs to the CCDC39 family.</text>
</comment>
<evidence type="ECO:0000256" key="5">
    <source>
        <dbReference type="SAM" id="Coils"/>
    </source>
</evidence>
<dbReference type="OrthoDB" id="10259720at2759"/>
<dbReference type="GO" id="GO:0036159">
    <property type="term" value="P:inner dynein arm assembly"/>
    <property type="evidence" value="ECO:0007669"/>
    <property type="project" value="InterPro"/>
</dbReference>
<dbReference type="GO" id="GO:0003341">
    <property type="term" value="P:cilium movement"/>
    <property type="evidence" value="ECO:0007669"/>
    <property type="project" value="InterPro"/>
</dbReference>
<evidence type="ECO:0000256" key="2">
    <source>
        <dbReference type="ARBA" id="ARBA00016725"/>
    </source>
</evidence>
<reference evidence="6 7" key="2">
    <citation type="submission" date="2018-11" db="EMBL/GenBank/DDBJ databases">
        <authorList>
            <consortium name="Pathogen Informatics"/>
        </authorList>
    </citation>
    <scope>NUCLEOTIDE SEQUENCE [LARGE SCALE GENOMIC DNA]</scope>
</reference>
<evidence type="ECO:0000256" key="1">
    <source>
        <dbReference type="ARBA" id="ARBA00005805"/>
    </source>
</evidence>
<name>A0A0R3WPG2_HYDTA</name>
<feature type="coiled-coil region" evidence="5">
    <location>
        <begin position="36"/>
        <end position="223"/>
    </location>
</feature>
<evidence type="ECO:0000256" key="4">
    <source>
        <dbReference type="ARBA" id="ARBA00045182"/>
    </source>
</evidence>
<dbReference type="STRING" id="6205.A0A0R3WPG2"/>
<accession>A0A0R3WPG2</accession>